<reference evidence="2" key="1">
    <citation type="submission" date="2021-02" db="EMBL/GenBank/DDBJ databases">
        <authorList>
            <person name="Dougan E. K."/>
            <person name="Rhodes N."/>
            <person name="Thang M."/>
            <person name="Chan C."/>
        </authorList>
    </citation>
    <scope>NUCLEOTIDE SEQUENCE</scope>
</reference>
<evidence type="ECO:0000313" key="3">
    <source>
        <dbReference type="Proteomes" id="UP000654075"/>
    </source>
</evidence>
<dbReference type="AlphaFoldDB" id="A0A813F882"/>
<evidence type="ECO:0008006" key="4">
    <source>
        <dbReference type="Google" id="ProtNLM"/>
    </source>
</evidence>
<dbReference type="Proteomes" id="UP000654075">
    <property type="component" value="Unassembled WGS sequence"/>
</dbReference>
<dbReference type="SUPFAM" id="SSF53448">
    <property type="entry name" value="Nucleotide-diphospho-sugar transferases"/>
    <property type="match status" value="1"/>
</dbReference>
<comment type="caution">
    <text evidence="2">The sequence shown here is derived from an EMBL/GenBank/DDBJ whole genome shotgun (WGS) entry which is preliminary data.</text>
</comment>
<dbReference type="Gene3D" id="3.90.550.10">
    <property type="entry name" value="Spore Coat Polysaccharide Biosynthesis Protein SpsA, Chain A"/>
    <property type="match status" value="1"/>
</dbReference>
<evidence type="ECO:0000313" key="2">
    <source>
        <dbReference type="EMBL" id="CAE8610424.1"/>
    </source>
</evidence>
<keyword evidence="1" id="KW-0732">Signal</keyword>
<dbReference type="EMBL" id="CAJNNV010024670">
    <property type="protein sequence ID" value="CAE8610424.1"/>
    <property type="molecule type" value="Genomic_DNA"/>
</dbReference>
<feature type="non-terminal residue" evidence="2">
    <location>
        <position position="568"/>
    </location>
</feature>
<sequence>MSTWLAVLLLLLLPAETLASETSCQAAEALSPGRVAELEAEVAGLRAELRECQAPALQVDGSAACCFVPETELLGCLAAQATPEGSGRIMIVTAASPEVATYGRFAAAVNNAWARRFGHELVVDTGALPSDGRKPHSGIIGALRRAMLAASDDVGWFLRLDCDAVLSNFEEDLISKMISQHPEAEILISRAEGQSVQLPSLFNFGVVLFRKGPYTLRLIEEMWNHEYLTRGVDQDLFTMMYQANWENLQQFTVGLQPTEMNSDGVAITGRPAAQPIYHLWGHPDDVRVSVFREAFRQTCAGKLSLELNGTYLSALETSARGSLGETQAATISGYVGDSLRNDAVQAIRAWKLAGALDYWGNRAGAEFWWGEGLKGAELWPDCPDKDRYTMWDHLQALYAGGSLATSINQLGRQADAHELAARTVDLCNRASQPKFLRLREECSEYQRIWARTLLESLRAAEAEPHWRAALGNLEDLRANWNRQVDLESARAADGLALAVLHSNSGEATELLQQAVVVFKEHLPATSVELALAQAKLATLLGSAQRSEEQQSQADAVFAWFTHAIPRVP</sequence>
<gene>
    <name evidence="2" type="ORF">PGLA1383_LOCUS28249</name>
</gene>
<dbReference type="InterPro" id="IPR029044">
    <property type="entry name" value="Nucleotide-diphossugar_trans"/>
</dbReference>
<proteinExistence type="predicted"/>
<evidence type="ECO:0000256" key="1">
    <source>
        <dbReference type="SAM" id="SignalP"/>
    </source>
</evidence>
<keyword evidence="3" id="KW-1185">Reference proteome</keyword>
<name>A0A813F882_POLGL</name>
<feature type="signal peptide" evidence="1">
    <location>
        <begin position="1"/>
        <end position="19"/>
    </location>
</feature>
<dbReference type="OrthoDB" id="420283at2759"/>
<protein>
    <recommendedName>
        <fullName evidence="4">Nucleotide-diphospho-sugar transferase domain-containing protein</fullName>
    </recommendedName>
</protein>
<feature type="chain" id="PRO_5032865809" description="Nucleotide-diphospho-sugar transferase domain-containing protein" evidence="1">
    <location>
        <begin position="20"/>
        <end position="568"/>
    </location>
</feature>
<accession>A0A813F882</accession>
<organism evidence="2 3">
    <name type="scientific">Polarella glacialis</name>
    <name type="common">Dinoflagellate</name>
    <dbReference type="NCBI Taxonomy" id="89957"/>
    <lineage>
        <taxon>Eukaryota</taxon>
        <taxon>Sar</taxon>
        <taxon>Alveolata</taxon>
        <taxon>Dinophyceae</taxon>
        <taxon>Suessiales</taxon>
        <taxon>Suessiaceae</taxon>
        <taxon>Polarella</taxon>
    </lineage>
</organism>